<dbReference type="EMBL" id="JABEBT010000009">
    <property type="protein sequence ID" value="KAF7638924.1"/>
    <property type="molecule type" value="Genomic_DNA"/>
</dbReference>
<evidence type="ECO:0000256" key="1">
    <source>
        <dbReference type="ARBA" id="ARBA00023015"/>
    </source>
</evidence>
<dbReference type="PANTHER" id="PTHR11267">
    <property type="entry name" value="T-BOX PROTEIN-RELATED"/>
    <property type="match status" value="1"/>
</dbReference>
<keyword evidence="3" id="KW-0804">Transcription</keyword>
<evidence type="ECO:0000256" key="3">
    <source>
        <dbReference type="ARBA" id="ARBA00023163"/>
    </source>
</evidence>
<keyword evidence="2 5" id="KW-0238">DNA-binding</keyword>
<dbReference type="InterPro" id="IPR001699">
    <property type="entry name" value="TF_T-box"/>
</dbReference>
<dbReference type="PRINTS" id="PR00937">
    <property type="entry name" value="TBOX"/>
</dbReference>
<dbReference type="GO" id="GO:0000981">
    <property type="term" value="F:DNA-binding transcription factor activity, RNA polymerase II-specific"/>
    <property type="evidence" value="ECO:0007669"/>
    <property type="project" value="TreeGrafter"/>
</dbReference>
<keyword evidence="1" id="KW-0805">Transcription regulation</keyword>
<dbReference type="PANTHER" id="PTHR11267:SF181">
    <property type="entry name" value="OPTOMOTOR-BLIND PROTEIN"/>
    <property type="match status" value="1"/>
</dbReference>
<sequence>MHRYQPRFHLIMHVEKFLGQELDKVGIHKKTFVFPETEFMVVTAYQNHQITELKIETNPFAKGFRNCSLLSNNDSDINAQAINYLSRSSYGWP</sequence>
<evidence type="ECO:0000256" key="2">
    <source>
        <dbReference type="ARBA" id="ARBA00023125"/>
    </source>
</evidence>
<dbReference type="Gene3D" id="2.60.40.820">
    <property type="entry name" value="Transcription factor, T-box"/>
    <property type="match status" value="1"/>
</dbReference>
<dbReference type="OrthoDB" id="5904949at2759"/>
<dbReference type="GO" id="GO:0005634">
    <property type="term" value="C:nucleus"/>
    <property type="evidence" value="ECO:0007669"/>
    <property type="project" value="UniProtKB-SubCell"/>
</dbReference>
<dbReference type="InterPro" id="IPR046360">
    <property type="entry name" value="T-box_DNA-bd"/>
</dbReference>
<dbReference type="InterPro" id="IPR036960">
    <property type="entry name" value="T-box_sf"/>
</dbReference>
<proteinExistence type="predicted"/>
<comment type="subcellular location">
    <subcellularLocation>
        <location evidence="5">Nucleus</location>
    </subcellularLocation>
</comment>
<protein>
    <recommendedName>
        <fullName evidence="6">T-box domain-containing protein</fullName>
    </recommendedName>
</protein>
<dbReference type="Pfam" id="PF00907">
    <property type="entry name" value="T-box"/>
    <property type="match status" value="1"/>
</dbReference>
<accession>A0A8S9ZYS3</accession>
<name>A0A8S9ZYS3_9BILA</name>
<dbReference type="GO" id="GO:0001708">
    <property type="term" value="P:cell fate specification"/>
    <property type="evidence" value="ECO:0007669"/>
    <property type="project" value="TreeGrafter"/>
</dbReference>
<organism evidence="7 8">
    <name type="scientific">Meloidogyne graminicola</name>
    <dbReference type="NCBI Taxonomy" id="189291"/>
    <lineage>
        <taxon>Eukaryota</taxon>
        <taxon>Metazoa</taxon>
        <taxon>Ecdysozoa</taxon>
        <taxon>Nematoda</taxon>
        <taxon>Chromadorea</taxon>
        <taxon>Rhabditida</taxon>
        <taxon>Tylenchina</taxon>
        <taxon>Tylenchomorpha</taxon>
        <taxon>Tylenchoidea</taxon>
        <taxon>Meloidogynidae</taxon>
        <taxon>Meloidogyninae</taxon>
        <taxon>Meloidogyne</taxon>
    </lineage>
</organism>
<gene>
    <name evidence="7" type="ORF">Mgra_00001735</name>
</gene>
<dbReference type="SUPFAM" id="SSF49417">
    <property type="entry name" value="p53-like transcription factors"/>
    <property type="match status" value="1"/>
</dbReference>
<dbReference type="InterPro" id="IPR008967">
    <property type="entry name" value="p53-like_TF_DNA-bd_sf"/>
</dbReference>
<dbReference type="GO" id="GO:0045893">
    <property type="term" value="P:positive regulation of DNA-templated transcription"/>
    <property type="evidence" value="ECO:0007669"/>
    <property type="project" value="InterPro"/>
</dbReference>
<comment type="caution">
    <text evidence="5">Lacks conserved residue(s) required for the propagation of feature annotation.</text>
</comment>
<comment type="caution">
    <text evidence="7">The sequence shown here is derived from an EMBL/GenBank/DDBJ whole genome shotgun (WGS) entry which is preliminary data.</text>
</comment>
<dbReference type="Proteomes" id="UP000605970">
    <property type="component" value="Unassembled WGS sequence"/>
</dbReference>
<evidence type="ECO:0000259" key="6">
    <source>
        <dbReference type="PROSITE" id="PS50252"/>
    </source>
</evidence>
<dbReference type="PROSITE" id="PS50252">
    <property type="entry name" value="TBOX_3"/>
    <property type="match status" value="1"/>
</dbReference>
<keyword evidence="4 5" id="KW-0539">Nucleus</keyword>
<evidence type="ECO:0000313" key="7">
    <source>
        <dbReference type="EMBL" id="KAF7638924.1"/>
    </source>
</evidence>
<dbReference type="AlphaFoldDB" id="A0A8S9ZYS3"/>
<keyword evidence="8" id="KW-1185">Reference proteome</keyword>
<evidence type="ECO:0000256" key="5">
    <source>
        <dbReference type="PROSITE-ProRule" id="PRU00201"/>
    </source>
</evidence>
<dbReference type="GO" id="GO:0000785">
    <property type="term" value="C:chromatin"/>
    <property type="evidence" value="ECO:0007669"/>
    <property type="project" value="TreeGrafter"/>
</dbReference>
<evidence type="ECO:0000256" key="4">
    <source>
        <dbReference type="ARBA" id="ARBA00023242"/>
    </source>
</evidence>
<feature type="domain" description="T-box" evidence="6">
    <location>
        <begin position="1"/>
        <end position="66"/>
    </location>
</feature>
<evidence type="ECO:0000313" key="8">
    <source>
        <dbReference type="Proteomes" id="UP000605970"/>
    </source>
</evidence>
<dbReference type="GO" id="GO:0000978">
    <property type="term" value="F:RNA polymerase II cis-regulatory region sequence-specific DNA binding"/>
    <property type="evidence" value="ECO:0007669"/>
    <property type="project" value="InterPro"/>
</dbReference>
<reference evidence="7" key="1">
    <citation type="journal article" date="2020" name="Ecol. Evol.">
        <title>Genome structure and content of the rice root-knot nematode (Meloidogyne graminicola).</title>
        <authorList>
            <person name="Phan N.T."/>
            <person name="Danchin E.G.J."/>
            <person name="Klopp C."/>
            <person name="Perfus-Barbeoch L."/>
            <person name="Kozlowski D.K."/>
            <person name="Koutsovoulos G.D."/>
            <person name="Lopez-Roques C."/>
            <person name="Bouchez O."/>
            <person name="Zahm M."/>
            <person name="Besnard G."/>
            <person name="Bellafiore S."/>
        </authorList>
    </citation>
    <scope>NUCLEOTIDE SEQUENCE</scope>
    <source>
        <strain evidence="7">VN-18</strain>
    </source>
</reference>